<evidence type="ECO:0000313" key="2">
    <source>
        <dbReference type="EMBL" id="HIY94661.1"/>
    </source>
</evidence>
<evidence type="ECO:0000313" key="3">
    <source>
        <dbReference type="Proteomes" id="UP000824134"/>
    </source>
</evidence>
<gene>
    <name evidence="2" type="ORF">H9821_03215</name>
</gene>
<evidence type="ECO:0000259" key="1">
    <source>
        <dbReference type="Pfam" id="PF03235"/>
    </source>
</evidence>
<dbReference type="Pfam" id="PF03235">
    <property type="entry name" value="GmrSD_N"/>
    <property type="match status" value="1"/>
</dbReference>
<dbReference type="PANTHER" id="PTHR35149">
    <property type="entry name" value="SLL5132 PROTEIN"/>
    <property type="match status" value="1"/>
</dbReference>
<proteinExistence type="predicted"/>
<dbReference type="EMBL" id="DXCN01000029">
    <property type="protein sequence ID" value="HIY94661.1"/>
    <property type="molecule type" value="Genomic_DNA"/>
</dbReference>
<protein>
    <submittedName>
        <fullName evidence="2">DUF262 domain-containing protein</fullName>
    </submittedName>
</protein>
<reference evidence="2" key="1">
    <citation type="journal article" date="2021" name="PeerJ">
        <title>Extensive microbial diversity within the chicken gut microbiome revealed by metagenomics and culture.</title>
        <authorList>
            <person name="Gilroy R."/>
            <person name="Ravi A."/>
            <person name="Getino M."/>
            <person name="Pursley I."/>
            <person name="Horton D.L."/>
            <person name="Alikhan N.F."/>
            <person name="Baker D."/>
            <person name="Gharbi K."/>
            <person name="Hall N."/>
            <person name="Watson M."/>
            <person name="Adriaenssens E.M."/>
            <person name="Foster-Nyarko E."/>
            <person name="Jarju S."/>
            <person name="Secka A."/>
            <person name="Antonio M."/>
            <person name="Oren A."/>
            <person name="Chaudhuri R.R."/>
            <person name="La Ragione R."/>
            <person name="Hildebrand F."/>
            <person name="Pallen M.J."/>
        </authorList>
    </citation>
    <scope>NUCLEOTIDE SEQUENCE</scope>
    <source>
        <strain evidence="2">ChiHjej12B11-9195</strain>
    </source>
</reference>
<name>A0A9D1ZSL3_9MICC</name>
<reference evidence="2" key="2">
    <citation type="submission" date="2021-04" db="EMBL/GenBank/DDBJ databases">
        <authorList>
            <person name="Gilroy R."/>
        </authorList>
    </citation>
    <scope>NUCLEOTIDE SEQUENCE</scope>
    <source>
        <strain evidence="2">ChiHjej12B11-9195</strain>
    </source>
</reference>
<sequence length="628" mass="72988">MDFGYQKENLTNLLGRNRNILEIPRYQRGYSWQDTNLKTFLSDIISEINISHSELTSSEYFFGTFLLKGNYDGTAGSLEVIDGQQRITTSVILLAAMYNTLHSLATTSELPSELSDEDKKSLENSFKELSDEILNNHLLTKDRKPENRKKTLKVETDNSFYEKYLFGSQEERKSLAPKSETEFNIKNSYDFFTRALSPSSIKKTFNSYSRETVPDLPLIDYYYAIYEQLGSSIVVILSTTSEKEATSIFESLNSKGLSLNESDKIKNKIFSLISEREPLDHAKTKWSEMSKTLSHYGDKKWVTIEDFIQLYWKSNISDTPARNLYSDFMRKISAPRKESLFLDPENLLDDLVVYANSLKLLRGKDNYSIFAAEYREEVKFYIENIIFVQKIRQAEPLLLQIIRSFELDILSSKELRRNLHFLADFHIIFNTILMRQTNKLRKPYLDTAISIGEISRSDLDKNMKKDKIREELKNLREKFKSFLPTYQQIEQALNEFDFSKLSYSNKIKKGEQSQNNARAAHLCRSFHVYKNNNLTNGMNFEHMISDSNSLDHSHQPGNIILLESGKNSRCRNKGIDQKVPIYLESENKIFSELDSGGYFADLQRDPEGSINKRNLEIIKFIHDRMKNI</sequence>
<dbReference type="Proteomes" id="UP000824134">
    <property type="component" value="Unassembled WGS sequence"/>
</dbReference>
<organism evidence="2 3">
    <name type="scientific">Candidatus Rothia avicola</name>
    <dbReference type="NCBI Taxonomy" id="2840478"/>
    <lineage>
        <taxon>Bacteria</taxon>
        <taxon>Bacillati</taxon>
        <taxon>Actinomycetota</taxon>
        <taxon>Actinomycetes</taxon>
        <taxon>Micrococcales</taxon>
        <taxon>Micrococcaceae</taxon>
        <taxon>Rothia</taxon>
    </lineage>
</organism>
<feature type="domain" description="GmrSD restriction endonucleases N-terminal" evidence="1">
    <location>
        <begin position="11"/>
        <end position="270"/>
    </location>
</feature>
<comment type="caution">
    <text evidence="2">The sequence shown here is derived from an EMBL/GenBank/DDBJ whole genome shotgun (WGS) entry which is preliminary data.</text>
</comment>
<dbReference type="PANTHER" id="PTHR35149:SF2">
    <property type="entry name" value="DUF262 DOMAIN-CONTAINING PROTEIN"/>
    <property type="match status" value="1"/>
</dbReference>
<dbReference type="AlphaFoldDB" id="A0A9D1ZSL3"/>
<accession>A0A9D1ZSL3</accession>
<dbReference type="InterPro" id="IPR004919">
    <property type="entry name" value="GmrSD_N"/>
</dbReference>